<feature type="transmembrane region" description="Helical" evidence="5">
    <location>
        <begin position="48"/>
        <end position="67"/>
    </location>
</feature>
<feature type="transmembrane region" description="Helical" evidence="5">
    <location>
        <begin position="290"/>
        <end position="315"/>
    </location>
</feature>
<feature type="transmembrane region" description="Helical" evidence="5">
    <location>
        <begin position="79"/>
        <end position="95"/>
    </location>
</feature>
<comment type="subcellular location">
    <subcellularLocation>
        <location evidence="1">Membrane</location>
    </subcellularLocation>
</comment>
<reference evidence="9" key="1">
    <citation type="submission" date="2012-12" db="EMBL/GenBank/DDBJ databases">
        <authorList>
            <person name="Hellsten U."/>
            <person name="Grimwood J."/>
            <person name="Chapman J.A."/>
            <person name="Shapiro H."/>
            <person name="Aerts A."/>
            <person name="Otillar R.P."/>
            <person name="Terry A.Y."/>
            <person name="Boore J.L."/>
            <person name="Simakov O."/>
            <person name="Marletaz F."/>
            <person name="Cho S.-J."/>
            <person name="Edsinger-Gonzales E."/>
            <person name="Havlak P."/>
            <person name="Kuo D.-H."/>
            <person name="Larsson T."/>
            <person name="Lv J."/>
            <person name="Arendt D."/>
            <person name="Savage R."/>
            <person name="Osoegawa K."/>
            <person name="de Jong P."/>
            <person name="Lindberg D.R."/>
            <person name="Seaver E.C."/>
            <person name="Weisblat D.A."/>
            <person name="Putnam N.H."/>
            <person name="Grigoriev I.V."/>
            <person name="Rokhsar D.S."/>
        </authorList>
    </citation>
    <scope>NUCLEOTIDE SEQUENCE</scope>
    <source>
        <strain evidence="9">I ESC-2004</strain>
    </source>
</reference>
<dbReference type="EMBL" id="AMQN01001676">
    <property type="status" value="NOT_ANNOTATED_CDS"/>
    <property type="molecule type" value="Genomic_DNA"/>
</dbReference>
<dbReference type="CDD" id="cd14978">
    <property type="entry name" value="7tmA_FMRFamide_R-like"/>
    <property type="match status" value="1"/>
</dbReference>
<evidence type="ECO:0000256" key="4">
    <source>
        <dbReference type="ARBA" id="ARBA00023136"/>
    </source>
</evidence>
<name>R7UEY5_CAPTE</name>
<dbReference type="OMA" id="PECIMIC"/>
<protein>
    <recommendedName>
        <fullName evidence="6">G-protein coupled receptors family 1 profile domain-containing protein</fullName>
    </recommendedName>
</protein>
<dbReference type="InterPro" id="IPR017452">
    <property type="entry name" value="GPCR_Rhodpsn_7TM"/>
</dbReference>
<feature type="transmembrane region" description="Helical" evidence="5">
    <location>
        <begin position="164"/>
        <end position="184"/>
    </location>
</feature>
<organism evidence="7">
    <name type="scientific">Capitella teleta</name>
    <name type="common">Polychaete worm</name>
    <dbReference type="NCBI Taxonomy" id="283909"/>
    <lineage>
        <taxon>Eukaryota</taxon>
        <taxon>Metazoa</taxon>
        <taxon>Spiralia</taxon>
        <taxon>Lophotrochozoa</taxon>
        <taxon>Annelida</taxon>
        <taxon>Polychaeta</taxon>
        <taxon>Sedentaria</taxon>
        <taxon>Scolecida</taxon>
        <taxon>Capitellidae</taxon>
        <taxon>Capitella</taxon>
    </lineage>
</organism>
<keyword evidence="3 5" id="KW-1133">Transmembrane helix</keyword>
<dbReference type="Gene3D" id="1.20.1070.10">
    <property type="entry name" value="Rhodopsin 7-helix transmembrane proteins"/>
    <property type="match status" value="1"/>
</dbReference>
<dbReference type="PANTHER" id="PTHR46641:SF25">
    <property type="entry name" value="CNMAMIDE RECEPTOR-RELATED"/>
    <property type="match status" value="1"/>
</dbReference>
<evidence type="ECO:0000256" key="5">
    <source>
        <dbReference type="SAM" id="Phobius"/>
    </source>
</evidence>
<reference evidence="8" key="3">
    <citation type="submission" date="2015-06" db="UniProtKB">
        <authorList>
            <consortium name="EnsemblMetazoa"/>
        </authorList>
    </citation>
    <scope>IDENTIFICATION</scope>
</reference>
<proteinExistence type="predicted"/>
<dbReference type="GO" id="GO:0016020">
    <property type="term" value="C:membrane"/>
    <property type="evidence" value="ECO:0007669"/>
    <property type="project" value="UniProtKB-SubCell"/>
</dbReference>
<keyword evidence="9" id="KW-1185">Reference proteome</keyword>
<dbReference type="AlphaFoldDB" id="R7UEY5"/>
<dbReference type="EnsemblMetazoa" id="CapteT191263">
    <property type="protein sequence ID" value="CapteP191263"/>
    <property type="gene ID" value="CapteG191263"/>
</dbReference>
<keyword evidence="2 5" id="KW-0812">Transmembrane</keyword>
<dbReference type="STRING" id="283909.R7UEY5"/>
<keyword evidence="4 5" id="KW-0472">Membrane</keyword>
<feature type="transmembrane region" description="Helical" evidence="5">
    <location>
        <begin position="262"/>
        <end position="284"/>
    </location>
</feature>
<dbReference type="OrthoDB" id="9983318at2759"/>
<dbReference type="GO" id="GO:0004930">
    <property type="term" value="F:G protein-coupled receptor activity"/>
    <property type="evidence" value="ECO:0007669"/>
    <property type="project" value="InterPro"/>
</dbReference>
<evidence type="ECO:0000256" key="3">
    <source>
        <dbReference type="ARBA" id="ARBA00022989"/>
    </source>
</evidence>
<dbReference type="Pfam" id="PF00001">
    <property type="entry name" value="7tm_1"/>
    <property type="match status" value="1"/>
</dbReference>
<dbReference type="Proteomes" id="UP000014760">
    <property type="component" value="Unassembled WGS sequence"/>
</dbReference>
<dbReference type="HOGENOM" id="CLU_009579_24_0_1"/>
<feature type="transmembrane region" description="Helical" evidence="5">
    <location>
        <begin position="209"/>
        <end position="233"/>
    </location>
</feature>
<dbReference type="InterPro" id="IPR052954">
    <property type="entry name" value="GPCR-Ligand_Int"/>
</dbReference>
<evidence type="ECO:0000256" key="2">
    <source>
        <dbReference type="ARBA" id="ARBA00022692"/>
    </source>
</evidence>
<dbReference type="SUPFAM" id="SSF81321">
    <property type="entry name" value="Family A G protein-coupled receptor-like"/>
    <property type="match status" value="1"/>
</dbReference>
<evidence type="ECO:0000259" key="6">
    <source>
        <dbReference type="PROSITE" id="PS50262"/>
    </source>
</evidence>
<evidence type="ECO:0000256" key="1">
    <source>
        <dbReference type="ARBA" id="ARBA00004370"/>
    </source>
</evidence>
<reference evidence="7 9" key="2">
    <citation type="journal article" date="2013" name="Nature">
        <title>Insights into bilaterian evolution from three spiralian genomes.</title>
        <authorList>
            <person name="Simakov O."/>
            <person name="Marletaz F."/>
            <person name="Cho S.J."/>
            <person name="Edsinger-Gonzales E."/>
            <person name="Havlak P."/>
            <person name="Hellsten U."/>
            <person name="Kuo D.H."/>
            <person name="Larsson T."/>
            <person name="Lv J."/>
            <person name="Arendt D."/>
            <person name="Savage R."/>
            <person name="Osoegawa K."/>
            <person name="de Jong P."/>
            <person name="Grimwood J."/>
            <person name="Chapman J.A."/>
            <person name="Shapiro H."/>
            <person name="Aerts A."/>
            <person name="Otillar R.P."/>
            <person name="Terry A.Y."/>
            <person name="Boore J.L."/>
            <person name="Grigoriev I.V."/>
            <person name="Lindberg D.R."/>
            <person name="Seaver E.C."/>
            <person name="Weisblat D.A."/>
            <person name="Putnam N.H."/>
            <person name="Rokhsar D.S."/>
        </authorList>
    </citation>
    <scope>NUCLEOTIDE SEQUENCE</scope>
    <source>
        <strain evidence="7 9">I ESC-2004</strain>
    </source>
</reference>
<evidence type="ECO:0000313" key="7">
    <source>
        <dbReference type="EMBL" id="ELU01842.1"/>
    </source>
</evidence>
<dbReference type="PROSITE" id="PS50262">
    <property type="entry name" value="G_PROTEIN_RECEP_F1_2"/>
    <property type="match status" value="1"/>
</dbReference>
<gene>
    <name evidence="7" type="ORF">CAPTEDRAFT_191263</name>
</gene>
<accession>R7UEY5</accession>
<evidence type="ECO:0000313" key="9">
    <source>
        <dbReference type="Proteomes" id="UP000014760"/>
    </source>
</evidence>
<dbReference type="InterPro" id="IPR000276">
    <property type="entry name" value="GPCR_Rhodpsn"/>
</dbReference>
<dbReference type="PANTHER" id="PTHR46641">
    <property type="entry name" value="FMRFAMIDE RECEPTOR-RELATED"/>
    <property type="match status" value="1"/>
</dbReference>
<sequence>MEGNFSMDLQNSSMDTINDTMLFGFDLIKLMEDYDNMLIRIHPYEMCFKYIVVALGAIGNMMSFAVLQRKTFRQSSVGFVLSALLVMDTLMLALWCGNNSTRYANYRYPSNIKYESDFMCKLQSISGFLPLVSAWSMVLVTAERLAVVFYPVKAHELCTRRNVMFAWFATALVICFLCLPRIWITSLRSGNSEKFCWIEDQYNISKSSYYVMSSLSILIPSLFLFGANISIAARLSRSQSFRRQHSNGSEGNQRSRSMTAMLLCDSTIFLVLNVLTMIITQALIVSEKRFPYGIICALHFTNLLQYLNNAINFLLYCMSGSQFRNELVKLFRSCKMQIYTFISILTSRSSKADV</sequence>
<feature type="domain" description="G-protein coupled receptors family 1 profile" evidence="6">
    <location>
        <begin position="59"/>
        <end position="316"/>
    </location>
</feature>
<dbReference type="EMBL" id="KB304598">
    <property type="protein sequence ID" value="ELU01842.1"/>
    <property type="molecule type" value="Genomic_DNA"/>
</dbReference>
<evidence type="ECO:0000313" key="8">
    <source>
        <dbReference type="EnsemblMetazoa" id="CapteP191263"/>
    </source>
</evidence>